<evidence type="ECO:0000256" key="8">
    <source>
        <dbReference type="ARBA" id="ARBA00022741"/>
    </source>
</evidence>
<dbReference type="CDD" id="cd06225">
    <property type="entry name" value="HAMP"/>
    <property type="match status" value="1"/>
</dbReference>
<dbReference type="FunFam" id="3.30.565.10:FF:000006">
    <property type="entry name" value="Sensor histidine kinase WalK"/>
    <property type="match status" value="1"/>
</dbReference>
<feature type="domain" description="Histidine kinase" evidence="18">
    <location>
        <begin position="242"/>
        <end position="458"/>
    </location>
</feature>
<dbReference type="SMART" id="SM00304">
    <property type="entry name" value="HAMP"/>
    <property type="match status" value="1"/>
</dbReference>
<dbReference type="PRINTS" id="PR00344">
    <property type="entry name" value="BCTRLSENSOR"/>
</dbReference>
<dbReference type="GO" id="GO:0000155">
    <property type="term" value="F:phosphorelay sensor kinase activity"/>
    <property type="evidence" value="ECO:0007669"/>
    <property type="project" value="InterPro"/>
</dbReference>
<dbReference type="PANTHER" id="PTHR45528:SF11">
    <property type="entry name" value="HISTIDINE KINASE"/>
    <property type="match status" value="1"/>
</dbReference>
<evidence type="ECO:0000313" key="20">
    <source>
        <dbReference type="EMBL" id="OBR64164.1"/>
    </source>
</evidence>
<dbReference type="SUPFAM" id="SSF55874">
    <property type="entry name" value="ATPase domain of HSP90 chaperone/DNA topoisomerase II/histidine kinase"/>
    <property type="match status" value="1"/>
</dbReference>
<dbReference type="STRING" id="1844972.A7K91_11555"/>
<evidence type="ECO:0000256" key="15">
    <source>
        <dbReference type="ARBA" id="ARBA00037219"/>
    </source>
</evidence>
<dbReference type="Gene3D" id="1.10.287.130">
    <property type="match status" value="1"/>
</dbReference>
<gene>
    <name evidence="20" type="ORF">A7K91_11555</name>
</gene>
<accession>A0A1A5YF00</accession>
<dbReference type="InterPro" id="IPR003661">
    <property type="entry name" value="HisK_dim/P_dom"/>
</dbReference>
<dbReference type="Gene3D" id="3.30.565.10">
    <property type="entry name" value="Histidine kinase-like ATPase, C-terminal domain"/>
    <property type="match status" value="1"/>
</dbReference>
<comment type="function">
    <text evidence="15">Member of the two-component regulatory system HssS/HssR involved in intracellular heme homeostasis and tempering of staphylococcal virulence. HssS functions as a heme sensor histidine kinase which is autophosphorylated at a histidine residue and transfers its phosphate group to an aspartate residue of HssR. HssR/HssS activates the expression of hrtAB, an efflux pump, in response to extracellular heme, hemin, hemoglobin or blood.</text>
</comment>
<evidence type="ECO:0000256" key="7">
    <source>
        <dbReference type="ARBA" id="ARBA00022692"/>
    </source>
</evidence>
<dbReference type="PROSITE" id="PS50109">
    <property type="entry name" value="HIS_KIN"/>
    <property type="match status" value="1"/>
</dbReference>
<name>A0A1A5YF00_9BACL</name>
<sequence length="471" mass="52297">MLKTLYVRVIITFIVAVLVGLISALFIAIMMYRDQLAAEVNREAVKYGQAYVDLYEQYGINEADKIIKILEPAESYTYELMNEKGWLKDNVHELFAAYGAIPGSSMANTVLAGEPVASIEFNIWGNAGIMLGTPLTIDNNRYALFMIPQSSNQLIILNKMIVVALILVLAIGGLCIVIAARYLVRPLKEMKQAVEVMASGRFDIQLRSVKRKDELGQLAKSFSVMAKEIGQMDEMRGQFVSSVSHEIQSPLTSIAGFSRMLMLDKVEDAEQKKRYLQIIYNESQRLSRLSDNLLKVAELDSAAPAFEPVTYDLDEQLRQVIVSFEPQWSAKSIEIELDLPHVKINADEDQLSQVWINIIGNAIKFTPDGGCINIDISFDAVDIKVSVSDTGCGFPPDEGYKLFERFYKADKSRNKELGGSGLGLSIAQKIVNLHKGKIGISNREEGGARVDVTLPSRAAKRKALSQPEKST</sequence>
<dbReference type="InterPro" id="IPR036097">
    <property type="entry name" value="HisK_dim/P_sf"/>
</dbReference>
<dbReference type="PROSITE" id="PS50885">
    <property type="entry name" value="HAMP"/>
    <property type="match status" value="1"/>
</dbReference>
<keyword evidence="8" id="KW-0547">Nucleotide-binding</keyword>
<evidence type="ECO:0000256" key="16">
    <source>
        <dbReference type="ARBA" id="ARBA00040841"/>
    </source>
</evidence>
<feature type="transmembrane region" description="Helical" evidence="17">
    <location>
        <begin position="160"/>
        <end position="184"/>
    </location>
</feature>
<dbReference type="InterPro" id="IPR003660">
    <property type="entry name" value="HAMP_dom"/>
</dbReference>
<evidence type="ECO:0000256" key="9">
    <source>
        <dbReference type="ARBA" id="ARBA00022777"/>
    </source>
</evidence>
<keyword evidence="5" id="KW-0597">Phosphoprotein</keyword>
<keyword evidence="10" id="KW-0067">ATP-binding</keyword>
<dbReference type="OrthoDB" id="9813151at2"/>
<evidence type="ECO:0000256" key="2">
    <source>
        <dbReference type="ARBA" id="ARBA00004651"/>
    </source>
</evidence>
<dbReference type="Gene3D" id="6.10.340.10">
    <property type="match status" value="1"/>
</dbReference>
<keyword evidence="11 17" id="KW-1133">Transmembrane helix</keyword>
<evidence type="ECO:0000256" key="1">
    <source>
        <dbReference type="ARBA" id="ARBA00000085"/>
    </source>
</evidence>
<feature type="domain" description="HAMP" evidence="19">
    <location>
        <begin position="181"/>
        <end position="234"/>
    </location>
</feature>
<dbReference type="RefSeq" id="WP_068684560.1">
    <property type="nucleotide sequence ID" value="NZ_LYPA01000065.1"/>
</dbReference>
<dbReference type="InterPro" id="IPR050398">
    <property type="entry name" value="HssS/ArlS-like"/>
</dbReference>
<dbReference type="GO" id="GO:0005886">
    <property type="term" value="C:plasma membrane"/>
    <property type="evidence" value="ECO:0007669"/>
    <property type="project" value="UniProtKB-SubCell"/>
</dbReference>
<evidence type="ECO:0000256" key="10">
    <source>
        <dbReference type="ARBA" id="ARBA00022840"/>
    </source>
</evidence>
<dbReference type="PANTHER" id="PTHR45528">
    <property type="entry name" value="SENSOR HISTIDINE KINASE CPXA"/>
    <property type="match status" value="1"/>
</dbReference>
<evidence type="ECO:0000256" key="11">
    <source>
        <dbReference type="ARBA" id="ARBA00022989"/>
    </source>
</evidence>
<dbReference type="SMART" id="SM00387">
    <property type="entry name" value="HATPase_c"/>
    <property type="match status" value="1"/>
</dbReference>
<keyword evidence="21" id="KW-1185">Reference proteome</keyword>
<comment type="caution">
    <text evidence="20">The sequence shown here is derived from an EMBL/GenBank/DDBJ whole genome shotgun (WGS) entry which is preliminary data.</text>
</comment>
<dbReference type="Pfam" id="PF00512">
    <property type="entry name" value="HisKA"/>
    <property type="match status" value="1"/>
</dbReference>
<proteinExistence type="predicted"/>
<dbReference type="InterPro" id="IPR005467">
    <property type="entry name" value="His_kinase_dom"/>
</dbReference>
<evidence type="ECO:0000259" key="18">
    <source>
        <dbReference type="PROSITE" id="PS50109"/>
    </source>
</evidence>
<keyword evidence="9" id="KW-0418">Kinase</keyword>
<dbReference type="CDD" id="cd00082">
    <property type="entry name" value="HisKA"/>
    <property type="match status" value="1"/>
</dbReference>
<evidence type="ECO:0000313" key="21">
    <source>
        <dbReference type="Proteomes" id="UP000092024"/>
    </source>
</evidence>
<dbReference type="Pfam" id="PF02518">
    <property type="entry name" value="HATPase_c"/>
    <property type="match status" value="1"/>
</dbReference>
<dbReference type="SMART" id="SM00388">
    <property type="entry name" value="HisKA"/>
    <property type="match status" value="1"/>
</dbReference>
<keyword evidence="6" id="KW-0808">Transferase</keyword>
<keyword evidence="4" id="KW-1003">Cell membrane</keyword>
<keyword evidence="7 17" id="KW-0812">Transmembrane</keyword>
<evidence type="ECO:0000256" key="4">
    <source>
        <dbReference type="ARBA" id="ARBA00022475"/>
    </source>
</evidence>
<dbReference type="Pfam" id="PF00672">
    <property type="entry name" value="HAMP"/>
    <property type="match status" value="1"/>
</dbReference>
<dbReference type="SUPFAM" id="SSF47384">
    <property type="entry name" value="Homodimeric domain of signal transducing histidine kinase"/>
    <property type="match status" value="1"/>
</dbReference>
<evidence type="ECO:0000256" key="3">
    <source>
        <dbReference type="ARBA" id="ARBA00012438"/>
    </source>
</evidence>
<dbReference type="InterPro" id="IPR036890">
    <property type="entry name" value="HATPase_C_sf"/>
</dbReference>
<evidence type="ECO:0000259" key="19">
    <source>
        <dbReference type="PROSITE" id="PS50885"/>
    </source>
</evidence>
<dbReference type="EMBL" id="LYPA01000065">
    <property type="protein sequence ID" value="OBR64164.1"/>
    <property type="molecule type" value="Genomic_DNA"/>
</dbReference>
<dbReference type="FunFam" id="1.10.287.130:FF:000001">
    <property type="entry name" value="Two-component sensor histidine kinase"/>
    <property type="match status" value="1"/>
</dbReference>
<feature type="transmembrane region" description="Helical" evidence="17">
    <location>
        <begin position="6"/>
        <end position="32"/>
    </location>
</feature>
<protein>
    <recommendedName>
        <fullName evidence="16">Heme sensor protein HssS</fullName>
        <ecNumber evidence="3">2.7.13.3</ecNumber>
    </recommendedName>
</protein>
<keyword evidence="12" id="KW-0902">Two-component regulatory system</keyword>
<dbReference type="AlphaFoldDB" id="A0A1A5YF00"/>
<dbReference type="EC" id="2.7.13.3" evidence="3"/>
<comment type="catalytic activity">
    <reaction evidence="1">
        <text>ATP + protein L-histidine = ADP + protein N-phospho-L-histidine.</text>
        <dbReference type="EC" id="2.7.13.3"/>
    </reaction>
</comment>
<keyword evidence="14 17" id="KW-0472">Membrane</keyword>
<evidence type="ECO:0000256" key="12">
    <source>
        <dbReference type="ARBA" id="ARBA00023012"/>
    </source>
</evidence>
<dbReference type="InterPro" id="IPR003594">
    <property type="entry name" value="HATPase_dom"/>
</dbReference>
<evidence type="ECO:0000256" key="6">
    <source>
        <dbReference type="ARBA" id="ARBA00022679"/>
    </source>
</evidence>
<dbReference type="GO" id="GO:0005524">
    <property type="term" value="F:ATP binding"/>
    <property type="evidence" value="ECO:0007669"/>
    <property type="project" value="UniProtKB-KW"/>
</dbReference>
<dbReference type="SUPFAM" id="SSF158472">
    <property type="entry name" value="HAMP domain-like"/>
    <property type="match status" value="1"/>
</dbReference>
<keyword evidence="13" id="KW-0843">Virulence</keyword>
<evidence type="ECO:0000256" key="14">
    <source>
        <dbReference type="ARBA" id="ARBA00023136"/>
    </source>
</evidence>
<comment type="subcellular location">
    <subcellularLocation>
        <location evidence="2">Cell membrane</location>
        <topology evidence="2">Multi-pass membrane protein</topology>
    </subcellularLocation>
</comment>
<evidence type="ECO:0000256" key="17">
    <source>
        <dbReference type="SAM" id="Phobius"/>
    </source>
</evidence>
<dbReference type="InterPro" id="IPR004358">
    <property type="entry name" value="Sig_transdc_His_kin-like_C"/>
</dbReference>
<reference evidence="20 21" key="1">
    <citation type="submission" date="2016-05" db="EMBL/GenBank/DDBJ databases">
        <title>Paenibacillus oryzae. sp. nov., isolated from the rice root.</title>
        <authorList>
            <person name="Zhang J."/>
            <person name="Zhang X."/>
        </authorList>
    </citation>
    <scope>NUCLEOTIDE SEQUENCE [LARGE SCALE GENOMIC DNA]</scope>
    <source>
        <strain evidence="20 21">1DrF-4</strain>
    </source>
</reference>
<dbReference type="Proteomes" id="UP000092024">
    <property type="component" value="Unassembled WGS sequence"/>
</dbReference>
<organism evidence="20 21">
    <name type="scientific">Paenibacillus oryzae</name>
    <dbReference type="NCBI Taxonomy" id="1844972"/>
    <lineage>
        <taxon>Bacteria</taxon>
        <taxon>Bacillati</taxon>
        <taxon>Bacillota</taxon>
        <taxon>Bacilli</taxon>
        <taxon>Bacillales</taxon>
        <taxon>Paenibacillaceae</taxon>
        <taxon>Paenibacillus</taxon>
    </lineage>
</organism>
<evidence type="ECO:0000256" key="13">
    <source>
        <dbReference type="ARBA" id="ARBA00023026"/>
    </source>
</evidence>
<evidence type="ECO:0000256" key="5">
    <source>
        <dbReference type="ARBA" id="ARBA00022553"/>
    </source>
</evidence>